<sequence>MAFITTNGWDTVFATNYTNLNQQIAAQWSSLVAKAPSLGTITASIGDKANVNIDMSPWQLTQGGSGGLVKLVLPIKSGIFKGIMDNYALGGQNILIELALEWVPQPNQIQFSIDDNVATVQADLNKSTTVTTAIIHAFENGKVTLSSSATVSPITTGVTWKITDPSSGMSFYVYITNVGGGSSMISVYQYVVHSLMVAPDHPITPVTVISAGNISDRIDGPILKELIADNIDRNLKEFNFVFATVDVVTQLVDTDVWAWLQPTTNGYAVVEPLENPTNDSCTFAILSMVNNRTAPKAALQVDVNAIAKDCTSSLLISPYMFLKYMLAPGVSSIFQGSSKTDFTIDEGNLSVINSNKLTWANVELESGKTVQLSVDTGHFAMTIQNDRITLSFSNLNYPITLLGGEVGKTNIIFNGQFKLSLKTGTNGNKTLWFDVPENQPNVTNVSAVMDDAYFTVELVVGIITIALSVICIGGVIGKAIASRAATTALKEAGAVEATASSSEIRLALQDLLKSPAAKRAFIGEAGADALNMLGKASISANRANMWSSVAKWTGTLAALTGLADGTLITLGAVLEHAAQHNWDNTPAFKGFANRTIAPYTFGGLKTFEVQTASLAGSLQIGFTAAA</sequence>
<evidence type="ECO:0000256" key="1">
    <source>
        <dbReference type="ARBA" id="ARBA00023026"/>
    </source>
</evidence>
<dbReference type="Proteomes" id="UP000002489">
    <property type="component" value="Unassembled WGS sequence"/>
</dbReference>
<dbReference type="VEuPathDB" id="FungiDB:FOXG_02496"/>
<organism evidence="3 4">
    <name type="scientific">Fusarium oxysporum (strain Fo5176)</name>
    <name type="common">Fusarium vascular wilt</name>
    <dbReference type="NCBI Taxonomy" id="660025"/>
    <lineage>
        <taxon>Eukaryota</taxon>
        <taxon>Fungi</taxon>
        <taxon>Dikarya</taxon>
        <taxon>Ascomycota</taxon>
        <taxon>Pezizomycotina</taxon>
        <taxon>Sordariomycetes</taxon>
        <taxon>Hypocreomycetidae</taxon>
        <taxon>Hypocreales</taxon>
        <taxon>Nectriaceae</taxon>
        <taxon>Fusarium</taxon>
        <taxon>Fusarium oxysporum species complex</taxon>
    </lineage>
</organism>
<dbReference type="Pfam" id="PF06597">
    <property type="entry name" value="Clostridium_P47"/>
    <property type="match status" value="1"/>
</dbReference>
<feature type="domain" description="Protein OrfX2/OrfX3/P47" evidence="2">
    <location>
        <begin position="6"/>
        <end position="481"/>
    </location>
</feature>
<dbReference type="AlphaFoldDB" id="A0A0D2XF07"/>
<reference evidence="4" key="1">
    <citation type="journal article" date="2012" name="Mol. Plant Microbe Interact.">
        <title>A highly conserved effector in Fusarium oxysporum is required for full virulence on Arabidopsis.</title>
        <authorList>
            <person name="Thatcher L.F."/>
            <person name="Gardiner D.M."/>
            <person name="Kazan K."/>
            <person name="Manners J."/>
        </authorList>
    </citation>
    <scope>NUCLEOTIDE SEQUENCE [LARGE SCALE GENOMIC DNA]</scope>
    <source>
        <strain evidence="4">Fo5176</strain>
    </source>
</reference>
<accession>A0A0D2XF07</accession>
<dbReference type="EnsemblFungi" id="FOXG_02496T0">
    <property type="protein sequence ID" value="FOXG_02496P0"/>
    <property type="gene ID" value="FOXG_02496"/>
</dbReference>
<gene>
    <name evidence="3" type="primary">28944689</name>
</gene>
<protein>
    <recommendedName>
        <fullName evidence="2">Protein OrfX2/OrfX3/P47 domain-containing protein</fullName>
    </recommendedName>
</protein>
<name>A0A0D2XF07_FUSOF</name>
<evidence type="ECO:0000313" key="4">
    <source>
        <dbReference type="Proteomes" id="UP000002489"/>
    </source>
</evidence>
<keyword evidence="1" id="KW-0843">Virulence</keyword>
<evidence type="ECO:0000259" key="2">
    <source>
        <dbReference type="Pfam" id="PF06597"/>
    </source>
</evidence>
<reference evidence="3" key="2">
    <citation type="submission" date="2025-08" db="UniProtKB">
        <authorList>
            <consortium name="EnsemblFungi"/>
        </authorList>
    </citation>
    <scope>IDENTIFICATION</scope>
    <source>
        <strain evidence="3">4287 / CBS 123668 / FGSC 9935 / NRRL 34936</strain>
    </source>
</reference>
<proteinExistence type="predicted"/>
<evidence type="ECO:0000313" key="3">
    <source>
        <dbReference type="EnsemblFungi" id="FOXG_02496P0"/>
    </source>
</evidence>
<dbReference type="InterPro" id="IPR010567">
    <property type="entry name" value="OrfX2/OrfX3/P47"/>
</dbReference>